<sequence length="415" mass="46672">MTKLYNDSRFRLIIFANIASSIGSGITMIAIPWLLVSNKNGNEIFGYVTIGMTILSFLITPYIGVLIDKMSRKRLLIICEIISLGLLLVFSLFGFIGIPYEVWHYIIIYMIGNLYYTFFYPTMFALNQEIFNKDQYKALNGTMEVQGQLSSMIAGAAASILLLKWDLQFILLFDVFTYALAIYFYLKLPSTKVSDKEVKKVTAIKASEGLNFMLQRTSMFMFLSASLMPYIGVMITNYLFPVYLADVLQTSGNIYGIQGMIYGLGAIVAGVFVPIVARRIGDEKTIIYGVLTYTIAISLIIYTNIPGYLALMFFIAIGNCGSRVARNSFLMDHIPNEIIGRIDSLFRTLGLLLRFILLAIFTGLVSSGQITLCFLVLSGLLLLAFATVLLSWRKGFYFNIDDIKKSRLHSLTREK</sequence>
<dbReference type="Proteomes" id="UP001439875">
    <property type="component" value="Unassembled WGS sequence"/>
</dbReference>
<reference evidence="1" key="1">
    <citation type="submission" date="2024-03" db="EMBL/GenBank/DDBJ databases">
        <title>Human intestinal bacterial collection.</title>
        <authorList>
            <person name="Pauvert C."/>
            <person name="Hitch T.C.A."/>
            <person name="Clavel T."/>
        </authorList>
    </citation>
    <scope>NUCLEOTIDE SEQUENCE</scope>
    <source>
        <strain evidence="1">CLA-AA-H227</strain>
    </source>
</reference>
<protein>
    <submittedName>
        <fullName evidence="1">MFS transporter</fullName>
    </submittedName>
</protein>
<name>A0ACC6SGK8_9BACI</name>
<gene>
    <name evidence="1" type="ORF">WMO40_20190</name>
</gene>
<comment type="caution">
    <text evidence="1">The sequence shown here is derived from an EMBL/GenBank/DDBJ whole genome shotgun (WGS) entry which is preliminary data.</text>
</comment>
<proteinExistence type="predicted"/>
<evidence type="ECO:0000313" key="1">
    <source>
        <dbReference type="EMBL" id="MEQ2528996.1"/>
    </source>
</evidence>
<organism evidence="1 2">
    <name type="scientific">Robertmurraya yapensis</name>
    <name type="common">ex Hitch et al 2024</name>
    <dbReference type="NCBI Taxonomy" id="3133160"/>
    <lineage>
        <taxon>Bacteria</taxon>
        <taxon>Bacillati</taxon>
        <taxon>Bacillota</taxon>
        <taxon>Bacilli</taxon>
        <taxon>Bacillales</taxon>
        <taxon>Bacillaceae</taxon>
        <taxon>Robertmurraya</taxon>
    </lineage>
</organism>
<keyword evidence="2" id="KW-1185">Reference proteome</keyword>
<evidence type="ECO:0000313" key="2">
    <source>
        <dbReference type="Proteomes" id="UP001439875"/>
    </source>
</evidence>
<accession>A0ACC6SGK8</accession>
<dbReference type="EMBL" id="JBBMEW010000025">
    <property type="protein sequence ID" value="MEQ2528996.1"/>
    <property type="molecule type" value="Genomic_DNA"/>
</dbReference>